<evidence type="ECO:0000259" key="1">
    <source>
        <dbReference type="Pfam" id="PF01890"/>
    </source>
</evidence>
<keyword evidence="3" id="KW-1185">Reference proteome</keyword>
<dbReference type="InterPro" id="IPR036518">
    <property type="entry name" value="CobE/GbiG_C_sf"/>
</dbReference>
<dbReference type="InterPro" id="IPR002750">
    <property type="entry name" value="CobE/GbiG_C"/>
</dbReference>
<dbReference type="SUPFAM" id="SSF159664">
    <property type="entry name" value="CobE/GbiG C-terminal domain-like"/>
    <property type="match status" value="1"/>
</dbReference>
<dbReference type="AlphaFoldDB" id="A0A5C1YQS9"/>
<dbReference type="Pfam" id="PF01890">
    <property type="entry name" value="CbiG_C"/>
    <property type="match status" value="1"/>
</dbReference>
<organism evidence="2 3">
    <name type="scientific">Acetobacter vaccinii</name>
    <dbReference type="NCBI Taxonomy" id="2592655"/>
    <lineage>
        <taxon>Bacteria</taxon>
        <taxon>Pseudomonadati</taxon>
        <taxon>Pseudomonadota</taxon>
        <taxon>Alphaproteobacteria</taxon>
        <taxon>Acetobacterales</taxon>
        <taxon>Acetobacteraceae</taxon>
        <taxon>Acetobacter</taxon>
    </lineage>
</organism>
<name>A0A5C1YQS9_9PROT</name>
<dbReference type="Gene3D" id="3.30.420.180">
    <property type="entry name" value="CobE/GbiG C-terminal domain"/>
    <property type="match status" value="1"/>
</dbReference>
<protein>
    <submittedName>
        <fullName evidence="2">Cobalamin biosynthesis protein</fullName>
    </submittedName>
</protein>
<evidence type="ECO:0000313" key="2">
    <source>
        <dbReference type="EMBL" id="QEO18706.1"/>
    </source>
</evidence>
<dbReference type="EMBL" id="CP043506">
    <property type="protein sequence ID" value="QEO18706.1"/>
    <property type="molecule type" value="Genomic_DNA"/>
</dbReference>
<dbReference type="OrthoDB" id="7475241at2"/>
<reference evidence="2 3" key="1">
    <citation type="submission" date="2019-09" db="EMBL/GenBank/DDBJ databases">
        <title>Genome sequencing of strain KACC 21233.</title>
        <authorList>
            <person name="Heo J."/>
            <person name="Kim S.-J."/>
            <person name="Kim J.-S."/>
            <person name="Hong S.-B."/>
            <person name="Kwon S.-W."/>
        </authorList>
    </citation>
    <scope>NUCLEOTIDE SEQUENCE [LARGE SCALE GENOMIC DNA]</scope>
    <source>
        <strain evidence="2 3">KACC 21233</strain>
    </source>
</reference>
<proteinExistence type="predicted"/>
<gene>
    <name evidence="2" type="ORF">FLP30_11340</name>
</gene>
<dbReference type="KEGG" id="acek:FLP30_11340"/>
<accession>A0A5C1YQS9</accession>
<dbReference type="GO" id="GO:0009236">
    <property type="term" value="P:cobalamin biosynthetic process"/>
    <property type="evidence" value="ECO:0007669"/>
    <property type="project" value="InterPro"/>
</dbReference>
<dbReference type="Proteomes" id="UP000324536">
    <property type="component" value="Chromosome"/>
</dbReference>
<sequence length="127" mass="12597">MMVVGFGFRHAASIASLRSALAAAGGSCGLHAVAALAHKAKAPALRALAEEMGLPIQALTAQSLAGIDTFTQSERIVARFGTGSVAEALALVAAGPNARLLAPRACSADGMAVAAIACSPATEGEKR</sequence>
<feature type="domain" description="CobE/GbiG C-terminal" evidence="1">
    <location>
        <begin position="3"/>
        <end position="114"/>
    </location>
</feature>
<evidence type="ECO:0000313" key="3">
    <source>
        <dbReference type="Proteomes" id="UP000324536"/>
    </source>
</evidence>